<dbReference type="GO" id="GO:0005783">
    <property type="term" value="C:endoplasmic reticulum"/>
    <property type="evidence" value="ECO:0007669"/>
    <property type="project" value="UniProtKB-SubCell"/>
</dbReference>
<evidence type="ECO:0000256" key="18">
    <source>
        <dbReference type="ARBA" id="ARBA00047734"/>
    </source>
</evidence>
<dbReference type="PhylomeDB" id="B3RYS4"/>
<dbReference type="STRING" id="10228.B3RYS4"/>
<dbReference type="GO" id="GO:0007399">
    <property type="term" value="P:nervous system development"/>
    <property type="evidence" value="ECO:0000318"/>
    <property type="project" value="GO_Central"/>
</dbReference>
<keyword evidence="23" id="KW-1185">Reference proteome</keyword>
<keyword evidence="10" id="KW-0378">Hydrolase</keyword>
<evidence type="ECO:0000256" key="2">
    <source>
        <dbReference type="ARBA" id="ARBA00004371"/>
    </source>
</evidence>
<dbReference type="Proteomes" id="UP000009022">
    <property type="component" value="Unassembled WGS sequence"/>
</dbReference>
<dbReference type="AlphaFoldDB" id="B3RYS4"/>
<evidence type="ECO:0000256" key="19">
    <source>
        <dbReference type="ARBA" id="ARBA00093191"/>
    </source>
</evidence>
<keyword evidence="12" id="KW-0333">Golgi apparatus</keyword>
<comment type="similarity">
    <text evidence="5">Belongs to the palmitoyl-protein thioesterase family.</text>
</comment>
<evidence type="ECO:0000256" key="3">
    <source>
        <dbReference type="ARBA" id="ARBA00004555"/>
    </source>
</evidence>
<evidence type="ECO:0000256" key="7">
    <source>
        <dbReference type="ARBA" id="ARBA00014212"/>
    </source>
</evidence>
<dbReference type="GO" id="GO:0005576">
    <property type="term" value="C:extracellular region"/>
    <property type="evidence" value="ECO:0000318"/>
    <property type="project" value="GO_Central"/>
</dbReference>
<name>B3RYS4_TRIAD</name>
<evidence type="ECO:0000313" key="23">
    <source>
        <dbReference type="Proteomes" id="UP000009022"/>
    </source>
</evidence>
<evidence type="ECO:0000256" key="5">
    <source>
        <dbReference type="ARBA" id="ARBA00010758"/>
    </source>
</evidence>
<dbReference type="SUPFAM" id="SSF53474">
    <property type="entry name" value="alpha/beta-Hydrolases"/>
    <property type="match status" value="1"/>
</dbReference>
<evidence type="ECO:0000313" key="22">
    <source>
        <dbReference type="EMBL" id="EDV24646.1"/>
    </source>
</evidence>
<sequence length="304" mass="34769">MARALLSRRIFFSITWILLGLTCHTQSSPTPAVLWHGLGDSCCNPLSIGRIQKVIESNVKGIYVRSLQIGTNFFEDTFNGYFLNANKQIAMVCEKLAKDPKLKHGYNAVGFSQGGQFLRAVAQRCPNPPMRNFISIGGQHQGVYGFPRCPGNSSELCNLLRQLLNQGVYVPFIQDNVTPAEYWQDPLNKKEYKQKSVFLADINQERGINATYKKNLMKLSKFVMVKFENDTVVQPKASEWFGFYKENSTSETFTLQQSRLYKEDWLGLKAMDHAKKLVFLKTEGDHLQFSNKWFIQNIVNPYLK</sequence>
<dbReference type="InterPro" id="IPR029058">
    <property type="entry name" value="AB_hydrolase_fold"/>
</dbReference>
<evidence type="ECO:0000256" key="15">
    <source>
        <dbReference type="ARBA" id="ARBA00023228"/>
    </source>
</evidence>
<evidence type="ECO:0000256" key="12">
    <source>
        <dbReference type="ARBA" id="ARBA00023034"/>
    </source>
</evidence>
<keyword evidence="9 21" id="KW-0732">Signal</keyword>
<comment type="catalytic activity">
    <reaction evidence="18">
        <text>hexadecanoyl-CoA + H2O = hexadecanoate + CoA + H(+)</text>
        <dbReference type="Rhea" id="RHEA:16645"/>
        <dbReference type="ChEBI" id="CHEBI:7896"/>
        <dbReference type="ChEBI" id="CHEBI:15377"/>
        <dbReference type="ChEBI" id="CHEBI:15378"/>
        <dbReference type="ChEBI" id="CHEBI:57287"/>
        <dbReference type="ChEBI" id="CHEBI:57379"/>
        <dbReference type="EC" id="3.1.2.2"/>
    </reaction>
    <physiologicalReaction direction="left-to-right" evidence="18">
        <dbReference type="Rhea" id="RHEA:16646"/>
    </physiologicalReaction>
</comment>
<dbReference type="Gene3D" id="3.40.50.1820">
    <property type="entry name" value="alpha/beta hydrolase"/>
    <property type="match status" value="1"/>
</dbReference>
<reference evidence="22 23" key="1">
    <citation type="journal article" date="2008" name="Nature">
        <title>The Trichoplax genome and the nature of placozoans.</title>
        <authorList>
            <person name="Srivastava M."/>
            <person name="Begovic E."/>
            <person name="Chapman J."/>
            <person name="Putnam N.H."/>
            <person name="Hellsten U."/>
            <person name="Kawashima T."/>
            <person name="Kuo A."/>
            <person name="Mitros T."/>
            <person name="Salamov A."/>
            <person name="Carpenter M.L."/>
            <person name="Signorovitch A.Y."/>
            <person name="Moreno M.A."/>
            <person name="Kamm K."/>
            <person name="Grimwood J."/>
            <person name="Schmutz J."/>
            <person name="Shapiro H."/>
            <person name="Grigoriev I.V."/>
            <person name="Buss L.W."/>
            <person name="Schierwater B."/>
            <person name="Dellaporta S.L."/>
            <person name="Rokhsar D.S."/>
        </authorList>
    </citation>
    <scope>NUCLEOTIDE SEQUENCE [LARGE SCALE GENOMIC DNA]</scope>
    <source>
        <strain evidence="22 23">Grell-BS-1999</strain>
    </source>
</reference>
<keyword evidence="8" id="KW-0964">Secreted</keyword>
<protein>
    <recommendedName>
        <fullName evidence="7">Palmitoyl-protein thioesterase 1</fullName>
        <ecNumber evidence="6">3.1.2.22</ecNumber>
    </recommendedName>
    <alternativeName>
        <fullName evidence="16">Palmitoyl-protein hydrolase 1</fullName>
    </alternativeName>
</protein>
<dbReference type="GO" id="GO:0006897">
    <property type="term" value="P:endocytosis"/>
    <property type="evidence" value="ECO:0000318"/>
    <property type="project" value="GO_Central"/>
</dbReference>
<dbReference type="eggNOG" id="KOG2541">
    <property type="taxonomic scope" value="Eukaryota"/>
</dbReference>
<evidence type="ECO:0000256" key="1">
    <source>
        <dbReference type="ARBA" id="ARBA00004240"/>
    </source>
</evidence>
<comment type="catalytic activity">
    <reaction evidence="19">
        <text>S-hexadecanoyl-N-acetylcysteine methyl ester + H2O = N-acetylcysteine methyl ester + hexadecanoate + H(+)</text>
        <dbReference type="Rhea" id="RHEA:84103"/>
        <dbReference type="ChEBI" id="CHEBI:7896"/>
        <dbReference type="ChEBI" id="CHEBI:15377"/>
        <dbReference type="ChEBI" id="CHEBI:15378"/>
        <dbReference type="ChEBI" id="CHEBI:233604"/>
        <dbReference type="ChEBI" id="CHEBI:233605"/>
    </reaction>
</comment>
<dbReference type="RefSeq" id="XP_002112536.1">
    <property type="nucleotide sequence ID" value="XM_002112500.1"/>
</dbReference>
<dbReference type="KEGG" id="tad:TRIADDRAFT_25162"/>
<evidence type="ECO:0000256" key="16">
    <source>
        <dbReference type="ARBA" id="ARBA00031934"/>
    </source>
</evidence>
<keyword evidence="14" id="KW-0325">Glycoprotein</keyword>
<evidence type="ECO:0000256" key="17">
    <source>
        <dbReference type="ARBA" id="ARBA00047337"/>
    </source>
</evidence>
<dbReference type="PANTHER" id="PTHR11247">
    <property type="entry name" value="PALMITOYL-PROTEIN THIOESTERASE/DOLICHYLDIPHOSPHATASE 1"/>
    <property type="match status" value="1"/>
</dbReference>
<evidence type="ECO:0000256" key="10">
    <source>
        <dbReference type="ARBA" id="ARBA00022801"/>
    </source>
</evidence>
<evidence type="ECO:0000256" key="20">
    <source>
        <dbReference type="ARBA" id="ARBA00093223"/>
    </source>
</evidence>
<evidence type="ECO:0000256" key="11">
    <source>
        <dbReference type="ARBA" id="ARBA00022824"/>
    </source>
</evidence>
<evidence type="ECO:0000256" key="14">
    <source>
        <dbReference type="ARBA" id="ARBA00023180"/>
    </source>
</evidence>
<dbReference type="FunCoup" id="B3RYS4">
    <property type="interactions" value="1693"/>
</dbReference>
<feature type="chain" id="PRO_5002797084" description="Palmitoyl-protein thioesterase 1" evidence="21">
    <location>
        <begin position="28"/>
        <end position="304"/>
    </location>
</feature>
<evidence type="ECO:0000256" key="4">
    <source>
        <dbReference type="ARBA" id="ARBA00004613"/>
    </source>
</evidence>
<dbReference type="GeneID" id="6754195"/>
<comment type="subcellular location">
    <subcellularLocation>
        <location evidence="1">Endoplasmic reticulum</location>
    </subcellularLocation>
    <subcellularLocation>
        <location evidence="3">Golgi apparatus</location>
    </subcellularLocation>
    <subcellularLocation>
        <location evidence="2">Lysosome</location>
    </subcellularLocation>
    <subcellularLocation>
        <location evidence="4">Secreted</location>
    </subcellularLocation>
</comment>
<keyword evidence="11" id="KW-0256">Endoplasmic reticulum</keyword>
<keyword evidence="13" id="KW-1015">Disulfide bond</keyword>
<proteinExistence type="inferred from homology"/>
<dbReference type="GO" id="GO:0005764">
    <property type="term" value="C:lysosome"/>
    <property type="evidence" value="ECO:0000318"/>
    <property type="project" value="GO_Central"/>
</dbReference>
<dbReference type="OMA" id="KFVMVMF"/>
<dbReference type="PRINTS" id="PR00414">
    <property type="entry name" value="PPTHIESTRASE"/>
</dbReference>
<dbReference type="PANTHER" id="PTHR11247:SF8">
    <property type="entry name" value="PALMITOYL-PROTEIN THIOESTERASE 1"/>
    <property type="match status" value="1"/>
</dbReference>
<dbReference type="EMBL" id="DS985245">
    <property type="protein sequence ID" value="EDV24646.1"/>
    <property type="molecule type" value="Genomic_DNA"/>
</dbReference>
<organism evidence="22 23">
    <name type="scientific">Trichoplax adhaerens</name>
    <name type="common">Trichoplax reptans</name>
    <dbReference type="NCBI Taxonomy" id="10228"/>
    <lineage>
        <taxon>Eukaryota</taxon>
        <taxon>Metazoa</taxon>
        <taxon>Placozoa</taxon>
        <taxon>Uniplacotomia</taxon>
        <taxon>Trichoplacea</taxon>
        <taxon>Trichoplacidae</taxon>
        <taxon>Trichoplax</taxon>
    </lineage>
</organism>
<dbReference type="FunFam" id="3.40.50.1820:FF:000098">
    <property type="entry name" value="palmitoyl-protein thioesterase 1"/>
    <property type="match status" value="1"/>
</dbReference>
<dbReference type="GO" id="GO:0052816">
    <property type="term" value="F:long-chain fatty acyl-CoA hydrolase activity"/>
    <property type="evidence" value="ECO:0000318"/>
    <property type="project" value="GO_Central"/>
</dbReference>
<evidence type="ECO:0000256" key="6">
    <source>
        <dbReference type="ARBA" id="ARBA00012423"/>
    </source>
</evidence>
<gene>
    <name evidence="22" type="ORF">TRIADDRAFT_25162</name>
</gene>
<dbReference type="GO" id="GO:0008474">
    <property type="term" value="F:palmitoyl-(protein) hydrolase activity"/>
    <property type="evidence" value="ECO:0000318"/>
    <property type="project" value="GO_Central"/>
</dbReference>
<dbReference type="GO" id="GO:0005794">
    <property type="term" value="C:Golgi apparatus"/>
    <property type="evidence" value="ECO:0007669"/>
    <property type="project" value="UniProtKB-SubCell"/>
</dbReference>
<dbReference type="Pfam" id="PF02089">
    <property type="entry name" value="Palm_thioest"/>
    <property type="match status" value="1"/>
</dbReference>
<comment type="catalytic activity">
    <reaction evidence="17">
        <text>S-hexadecanoyl-L-cysteinyl-[protein] + H2O = L-cysteinyl-[protein] + hexadecanoate + H(+)</text>
        <dbReference type="Rhea" id="RHEA:19233"/>
        <dbReference type="Rhea" id="RHEA-COMP:10131"/>
        <dbReference type="Rhea" id="RHEA-COMP:11032"/>
        <dbReference type="ChEBI" id="CHEBI:7896"/>
        <dbReference type="ChEBI" id="CHEBI:15377"/>
        <dbReference type="ChEBI" id="CHEBI:15378"/>
        <dbReference type="ChEBI" id="CHEBI:29950"/>
        <dbReference type="ChEBI" id="CHEBI:74151"/>
        <dbReference type="EC" id="3.1.2.22"/>
    </reaction>
</comment>
<keyword evidence="15" id="KW-0458">Lysosome</keyword>
<accession>B3RYS4</accession>
<dbReference type="InParanoid" id="B3RYS4"/>
<comment type="catalytic activity">
    <reaction evidence="20">
        <text>S-hexadecanoyl-N-acetylcysteamine + H2O = N-acetylcysteamine + hexadecanoate + H(+)</text>
        <dbReference type="Rhea" id="RHEA:84099"/>
        <dbReference type="ChEBI" id="CHEBI:7896"/>
        <dbReference type="ChEBI" id="CHEBI:15377"/>
        <dbReference type="ChEBI" id="CHEBI:15378"/>
        <dbReference type="ChEBI" id="CHEBI:74410"/>
        <dbReference type="ChEBI" id="CHEBI:233601"/>
    </reaction>
</comment>
<dbReference type="OrthoDB" id="10263094at2759"/>
<dbReference type="EC" id="3.1.2.22" evidence="6"/>
<dbReference type="CTD" id="6754195"/>
<evidence type="ECO:0000256" key="9">
    <source>
        <dbReference type="ARBA" id="ARBA00022729"/>
    </source>
</evidence>
<dbReference type="HOGENOM" id="CLU_050129_0_0_1"/>
<evidence type="ECO:0000256" key="21">
    <source>
        <dbReference type="SAM" id="SignalP"/>
    </source>
</evidence>
<feature type="signal peptide" evidence="21">
    <location>
        <begin position="1"/>
        <end position="27"/>
    </location>
</feature>
<evidence type="ECO:0000256" key="13">
    <source>
        <dbReference type="ARBA" id="ARBA00023157"/>
    </source>
</evidence>
<dbReference type="InterPro" id="IPR002472">
    <property type="entry name" value="Palm_thioest"/>
</dbReference>
<evidence type="ECO:0000256" key="8">
    <source>
        <dbReference type="ARBA" id="ARBA00022525"/>
    </source>
</evidence>